<feature type="chain" id="PRO_5020912306" evidence="5">
    <location>
        <begin position="21"/>
        <end position="1002"/>
    </location>
</feature>
<dbReference type="SUPFAM" id="SSF46626">
    <property type="entry name" value="Cytochrome c"/>
    <property type="match status" value="1"/>
</dbReference>
<dbReference type="Proteomes" id="UP000293162">
    <property type="component" value="Unassembled WGS sequence"/>
</dbReference>
<comment type="caution">
    <text evidence="7">The sequence shown here is derived from an EMBL/GenBank/DDBJ whole genome shotgun (WGS) entry which is preliminary data.</text>
</comment>
<dbReference type="NCBIfam" id="TIGR02604">
    <property type="entry name" value="Piru_Ver_Nterm"/>
    <property type="match status" value="1"/>
</dbReference>
<accession>A0A4Q5M2Y5</accession>
<dbReference type="GO" id="GO:0046872">
    <property type="term" value="F:metal ion binding"/>
    <property type="evidence" value="ECO:0007669"/>
    <property type="project" value="UniProtKB-KW"/>
</dbReference>
<feature type="signal peptide" evidence="5">
    <location>
        <begin position="1"/>
        <end position="20"/>
    </location>
</feature>
<dbReference type="Gene3D" id="1.25.10.10">
    <property type="entry name" value="Leucine-rich Repeat Variant"/>
    <property type="match status" value="1"/>
</dbReference>
<dbReference type="InterPro" id="IPR011989">
    <property type="entry name" value="ARM-like"/>
</dbReference>
<keyword evidence="3 4" id="KW-0408">Iron</keyword>
<dbReference type="InterPro" id="IPR016024">
    <property type="entry name" value="ARM-type_fold"/>
</dbReference>
<dbReference type="GO" id="GO:0009055">
    <property type="term" value="F:electron transfer activity"/>
    <property type="evidence" value="ECO:0007669"/>
    <property type="project" value="InterPro"/>
</dbReference>
<protein>
    <submittedName>
        <fullName evidence="7">C-type cytochrome</fullName>
    </submittedName>
</protein>
<evidence type="ECO:0000259" key="6">
    <source>
        <dbReference type="PROSITE" id="PS51007"/>
    </source>
</evidence>
<sequence length="1002" mass="112165">MKKSIIFSLSVLLLAGACKQAPTTLPDEEYAKLTDEDKRKVEHAVDGVQLADPDLEVTLFASEPMMMNPTNMDIDAKGRVWICEGYNYRNKLNPQNPYNKKGDRILILEDTDKDGKADKTTVFYQGEEINSALGISVLGNKVIVSCSPNVFVFTDENGDDKADKKDLIFTNLKGVQHDHAIHAFTFGPDGKLYFNGGNEVETLSDKNGIELKDDLGRPFSTYRQGKIFRCNVDGSDVEILAHNFRNNFEVAVDSYGRMWQSDNDDDGNKGVRINYVVDYGNYGFKDEMTGASWQERRTNWESEIPLRHWHLNDPGVMPNLLQTGAGSPTGMIVYEGDLLPEKYRNQVIHCDAGPNIVRSYAAEKDGAGFKATINNILDGSKRDQWFRPSDVTMAPDGSIFVADWYDPGVGGHAMGDSLRGRIYRIAPKGENYSVPTFDFETPEGCVKALQNPNLAVRYLAWTKLNSWQKKAENALVDLWESDNSRMRARALWLLGNIKGEEKKYIEAALSDKDEDIRIAGIRLARELKMADIAMLKKLSEDPSPQIRREVLLALRHNTSPEAADIWTTLATQYDGKDRWYLETLGIAADNQWDSFFAKYLTRIGDKWKVDNSSKDIVWRSRSTDNVYRLAELAKTTTGSDKLRYFRAFDFQTSPDKTKVLFGMLDGGNAPADIKTLVFKHLDIESAKKDPLYASLLPKVLEGIQNPADYLDLVKRYQLKDQSARLVNMAMADSIYGGEAAKTQVRLNGIGEFQQLTKSKDEAVVLKAINMYGSVDDKPVTDYLINLFNNKSLSLPVRERAMQAMNGWNSEEILWGLVKAKKVPEEVMPIAKKLLLGTWHGDIRTEAMKMFGADVDKSVGNVSDLVKLTGDANKGHEVFKMYCATCHVGKGEGVNFGPALSEIGSKLSKEALYTAIMNPSQGISFGFEGFKVKLKNGTEVDGMILTKTENEITMKALGSATPTTYKRSEIASQEALKESLMPKFPLQKQEFVDLVEYLSTLKK</sequence>
<organism evidence="7 8">
    <name type="scientific">Emticicia agri</name>
    <dbReference type="NCBI Taxonomy" id="2492393"/>
    <lineage>
        <taxon>Bacteria</taxon>
        <taxon>Pseudomonadati</taxon>
        <taxon>Bacteroidota</taxon>
        <taxon>Cytophagia</taxon>
        <taxon>Cytophagales</taxon>
        <taxon>Leadbetterellaceae</taxon>
        <taxon>Emticicia</taxon>
    </lineage>
</organism>
<evidence type="ECO:0000256" key="3">
    <source>
        <dbReference type="ARBA" id="ARBA00023004"/>
    </source>
</evidence>
<reference evidence="7 8" key="1">
    <citation type="submission" date="2019-02" db="EMBL/GenBank/DDBJ databases">
        <title>Bacterial novel species Emticicia sp. 17J42-9 isolated from soil.</title>
        <authorList>
            <person name="Jung H.-Y."/>
        </authorList>
    </citation>
    <scope>NUCLEOTIDE SEQUENCE [LARGE SCALE GENOMIC DNA]</scope>
    <source>
        <strain evidence="7 8">17J42-9</strain>
    </source>
</reference>
<dbReference type="InterPro" id="IPR013427">
    <property type="entry name" value="Haem-bd_dom_put"/>
</dbReference>
<dbReference type="InterPro" id="IPR011041">
    <property type="entry name" value="Quinoprot_gluc/sorb_DH_b-prop"/>
</dbReference>
<proteinExistence type="predicted"/>
<evidence type="ECO:0000256" key="5">
    <source>
        <dbReference type="SAM" id="SignalP"/>
    </source>
</evidence>
<keyword evidence="8" id="KW-1185">Reference proteome</keyword>
<dbReference type="OrthoDB" id="9808161at2"/>
<evidence type="ECO:0000313" key="7">
    <source>
        <dbReference type="EMBL" id="RYU96632.1"/>
    </source>
</evidence>
<dbReference type="RefSeq" id="WP_130019967.1">
    <property type="nucleotide sequence ID" value="NZ_SEWF01000006.1"/>
</dbReference>
<keyword evidence="1 4" id="KW-0349">Heme</keyword>
<dbReference type="GO" id="GO:0020037">
    <property type="term" value="F:heme binding"/>
    <property type="evidence" value="ECO:0007669"/>
    <property type="project" value="InterPro"/>
</dbReference>
<dbReference type="PANTHER" id="PTHR33546:SF1">
    <property type="entry name" value="LARGE, MULTIFUNCTIONAL SECRETED PROTEIN"/>
    <property type="match status" value="1"/>
</dbReference>
<dbReference type="InterPro" id="IPR011042">
    <property type="entry name" value="6-blade_b-propeller_TolB-like"/>
</dbReference>
<dbReference type="SUPFAM" id="SSF48371">
    <property type="entry name" value="ARM repeat"/>
    <property type="match status" value="1"/>
</dbReference>
<dbReference type="Gene3D" id="2.120.10.30">
    <property type="entry name" value="TolB, C-terminal domain"/>
    <property type="match status" value="1"/>
</dbReference>
<dbReference type="AlphaFoldDB" id="A0A4Q5M2Y5"/>
<dbReference type="PANTHER" id="PTHR33546">
    <property type="entry name" value="LARGE, MULTIFUNCTIONAL SECRETED PROTEIN-RELATED"/>
    <property type="match status" value="1"/>
</dbReference>
<dbReference type="Gene3D" id="1.10.760.10">
    <property type="entry name" value="Cytochrome c-like domain"/>
    <property type="match status" value="1"/>
</dbReference>
<dbReference type="NCBIfam" id="TIGR02603">
    <property type="entry name" value="CxxCH_TIGR02603"/>
    <property type="match status" value="1"/>
</dbReference>
<evidence type="ECO:0000313" key="8">
    <source>
        <dbReference type="Proteomes" id="UP000293162"/>
    </source>
</evidence>
<dbReference type="InterPro" id="IPR036909">
    <property type="entry name" value="Cyt_c-like_dom_sf"/>
</dbReference>
<dbReference type="InterPro" id="IPR055557">
    <property type="entry name" value="DUF7133"/>
</dbReference>
<name>A0A4Q5M2Y5_9BACT</name>
<dbReference type="PROSITE" id="PS51257">
    <property type="entry name" value="PROKAR_LIPOPROTEIN"/>
    <property type="match status" value="1"/>
</dbReference>
<dbReference type="PROSITE" id="PS51007">
    <property type="entry name" value="CYTC"/>
    <property type="match status" value="1"/>
</dbReference>
<evidence type="ECO:0000256" key="1">
    <source>
        <dbReference type="ARBA" id="ARBA00022617"/>
    </source>
</evidence>
<evidence type="ECO:0000256" key="2">
    <source>
        <dbReference type="ARBA" id="ARBA00022723"/>
    </source>
</evidence>
<dbReference type="SUPFAM" id="SSF50952">
    <property type="entry name" value="Soluble quinoprotein glucose dehydrogenase"/>
    <property type="match status" value="1"/>
</dbReference>
<dbReference type="InterPro" id="IPR009056">
    <property type="entry name" value="Cyt_c-like_dom"/>
</dbReference>
<gene>
    <name evidence="7" type="ORF">EWM59_05640</name>
</gene>
<dbReference type="Pfam" id="PF23500">
    <property type="entry name" value="DUF7133"/>
    <property type="match status" value="1"/>
</dbReference>
<keyword evidence="5" id="KW-0732">Signal</keyword>
<evidence type="ECO:0000256" key="4">
    <source>
        <dbReference type="PROSITE-ProRule" id="PRU00433"/>
    </source>
</evidence>
<dbReference type="InterPro" id="IPR013428">
    <property type="entry name" value="Membrane-bound_put_N"/>
</dbReference>
<dbReference type="Pfam" id="PF00034">
    <property type="entry name" value="Cytochrom_C"/>
    <property type="match status" value="1"/>
</dbReference>
<dbReference type="EMBL" id="SEWF01000006">
    <property type="protein sequence ID" value="RYU96632.1"/>
    <property type="molecule type" value="Genomic_DNA"/>
</dbReference>
<feature type="domain" description="Cytochrome c" evidence="6">
    <location>
        <begin position="869"/>
        <end position="1001"/>
    </location>
</feature>
<keyword evidence="2 4" id="KW-0479">Metal-binding</keyword>